<gene>
    <name evidence="2" type="ORF">ABXR19_03035</name>
</gene>
<dbReference type="EMBL" id="JBEWZI010000002">
    <property type="protein sequence ID" value="MET7013148.1"/>
    <property type="molecule type" value="Genomic_DNA"/>
</dbReference>
<dbReference type="RefSeq" id="WP_354599603.1">
    <property type="nucleotide sequence ID" value="NZ_JBEWZI010000002.1"/>
</dbReference>
<keyword evidence="3" id="KW-1185">Reference proteome</keyword>
<keyword evidence="1" id="KW-0175">Coiled coil</keyword>
<evidence type="ECO:0008006" key="4">
    <source>
        <dbReference type="Google" id="ProtNLM"/>
    </source>
</evidence>
<evidence type="ECO:0000256" key="1">
    <source>
        <dbReference type="SAM" id="Coils"/>
    </source>
</evidence>
<organism evidence="2 3">
    <name type="scientific">Uliginosibacterium flavum</name>
    <dbReference type="NCBI Taxonomy" id="1396831"/>
    <lineage>
        <taxon>Bacteria</taxon>
        <taxon>Pseudomonadati</taxon>
        <taxon>Pseudomonadota</taxon>
        <taxon>Betaproteobacteria</taxon>
        <taxon>Rhodocyclales</taxon>
        <taxon>Zoogloeaceae</taxon>
        <taxon>Uliginosibacterium</taxon>
    </lineage>
</organism>
<sequence>MLGLLPALLGGVAIRIWLMPRLEQEAVAANTALARTLALQTSLYLQGPLASQRFDAKELRTQNLSRLKPQEVLDWLMTSNNVFQAVYLATPNDVYACQPARLQQPAAHRSARAGSVAPAQQGFDFTWPRSHVCEYSQLLDGLHQMFDVMRSREQALRDANEQLEERIQERTHALSDTNEEMSVSIEVHSTPGQGSRFILDLPRVAPGAPPGAPS</sequence>
<name>A0ABV2TGT9_9RHOO</name>
<dbReference type="Proteomes" id="UP001549691">
    <property type="component" value="Unassembled WGS sequence"/>
</dbReference>
<protein>
    <recommendedName>
        <fullName evidence="4">Histidine kinase</fullName>
    </recommendedName>
</protein>
<accession>A0ABV2TGT9</accession>
<proteinExistence type="predicted"/>
<evidence type="ECO:0000313" key="2">
    <source>
        <dbReference type="EMBL" id="MET7013148.1"/>
    </source>
</evidence>
<comment type="caution">
    <text evidence="2">The sequence shown here is derived from an EMBL/GenBank/DDBJ whole genome shotgun (WGS) entry which is preliminary data.</text>
</comment>
<feature type="coiled-coil region" evidence="1">
    <location>
        <begin position="146"/>
        <end position="180"/>
    </location>
</feature>
<evidence type="ECO:0000313" key="3">
    <source>
        <dbReference type="Proteomes" id="UP001549691"/>
    </source>
</evidence>
<reference evidence="2 3" key="1">
    <citation type="submission" date="2024-07" db="EMBL/GenBank/DDBJ databases">
        <title>Uliginosibacterium flavum JJ3220;KACC:17644.</title>
        <authorList>
            <person name="Kim M.K."/>
        </authorList>
    </citation>
    <scope>NUCLEOTIDE SEQUENCE [LARGE SCALE GENOMIC DNA]</scope>
    <source>
        <strain evidence="2 3">KACC:17644</strain>
    </source>
</reference>